<dbReference type="AlphaFoldDB" id="A0A9P3FHK8"/>
<dbReference type="Proteomes" id="UP000825890">
    <property type="component" value="Unassembled WGS sequence"/>
</dbReference>
<sequence length="115" mass="13013">MAREWWMTDRQFWRDHTSPRLERQGNWQGMHSDDYSTMIDVGPLHSYGTWTQYGLFPCVQPSAFSAAQQAQMLQQADAGGMLMDFGDCGGPMGGWRGSAGDIGVPVWLGWQFYRG</sequence>
<evidence type="ECO:0000313" key="1">
    <source>
        <dbReference type="EMBL" id="GIZ42989.1"/>
    </source>
</evidence>
<organism evidence="1 2">
    <name type="scientific">Cercospora kikuchii</name>
    <dbReference type="NCBI Taxonomy" id="84275"/>
    <lineage>
        <taxon>Eukaryota</taxon>
        <taxon>Fungi</taxon>
        <taxon>Dikarya</taxon>
        <taxon>Ascomycota</taxon>
        <taxon>Pezizomycotina</taxon>
        <taxon>Dothideomycetes</taxon>
        <taxon>Dothideomycetidae</taxon>
        <taxon>Mycosphaerellales</taxon>
        <taxon>Mycosphaerellaceae</taxon>
        <taxon>Cercospora</taxon>
    </lineage>
</organism>
<comment type="caution">
    <text evidence="1">The sequence shown here is derived from an EMBL/GenBank/DDBJ whole genome shotgun (WGS) entry which is preliminary data.</text>
</comment>
<dbReference type="OrthoDB" id="10294694at2759"/>
<dbReference type="RefSeq" id="XP_044657476.1">
    <property type="nucleotide sequence ID" value="XM_044801541.1"/>
</dbReference>
<proteinExistence type="predicted"/>
<keyword evidence="2" id="KW-1185">Reference proteome</keyword>
<evidence type="ECO:0000313" key="2">
    <source>
        <dbReference type="Proteomes" id="UP000825890"/>
    </source>
</evidence>
<dbReference type="GeneID" id="68291810"/>
<dbReference type="EMBL" id="BOLY01000003">
    <property type="protein sequence ID" value="GIZ42989.1"/>
    <property type="molecule type" value="Genomic_DNA"/>
</dbReference>
<gene>
    <name evidence="1" type="ORF">CKM354_000623500</name>
</gene>
<name>A0A9P3FHK8_9PEZI</name>
<reference evidence="1 2" key="1">
    <citation type="submission" date="2021-01" db="EMBL/GenBank/DDBJ databases">
        <title>Cercospora kikuchii MAFF 305040 whole genome shotgun sequence.</title>
        <authorList>
            <person name="Kashiwa T."/>
            <person name="Suzuki T."/>
        </authorList>
    </citation>
    <scope>NUCLEOTIDE SEQUENCE [LARGE SCALE GENOMIC DNA]</scope>
    <source>
        <strain evidence="1 2">MAFF 305040</strain>
    </source>
</reference>
<protein>
    <submittedName>
        <fullName evidence="1">Uncharacterized protein</fullName>
    </submittedName>
</protein>
<accession>A0A9P3FHK8</accession>